<evidence type="ECO:0000313" key="3">
    <source>
        <dbReference type="Proteomes" id="UP000256379"/>
    </source>
</evidence>
<protein>
    <submittedName>
        <fullName evidence="2">Uncharacterized protein</fullName>
    </submittedName>
</protein>
<keyword evidence="3" id="KW-1185">Reference proteome</keyword>
<dbReference type="RefSeq" id="WP_115542895.1">
    <property type="nucleotide sequence ID" value="NZ_NXLQ01000007.1"/>
</dbReference>
<dbReference type="EMBL" id="NXLQ01000007">
    <property type="protein sequence ID" value="RDU66126.1"/>
    <property type="molecule type" value="Genomic_DNA"/>
</dbReference>
<proteinExistence type="predicted"/>
<keyword evidence="1" id="KW-0472">Membrane</keyword>
<feature type="transmembrane region" description="Helical" evidence="1">
    <location>
        <begin position="7"/>
        <end position="26"/>
    </location>
</feature>
<keyword evidence="1" id="KW-0812">Transmembrane</keyword>
<dbReference type="OrthoDB" id="5356420at2"/>
<keyword evidence="1" id="KW-1133">Transmembrane helix</keyword>
<dbReference type="Proteomes" id="UP000256379">
    <property type="component" value="Unassembled WGS sequence"/>
</dbReference>
<sequence>MKKYKKILVLLSPIILIILFYTPFIYPSYWEFRELCKLNNYPKSEEKYNRILAYFDKSLDGSIGKNGYSKIGYSNRIDLGVYIDYNNSNNKLMLNNIDKIYFRPIWKNYTPNIYGNEGNMDFRLKFDGEIDCRSFIGELDG</sequence>
<accession>A0A3D8IMI3</accession>
<dbReference type="AlphaFoldDB" id="A0A3D8IMI3"/>
<evidence type="ECO:0000313" key="2">
    <source>
        <dbReference type="EMBL" id="RDU66126.1"/>
    </source>
</evidence>
<organism evidence="2 3">
    <name type="scientific">Helicobacter didelphidarum</name>
    <dbReference type="NCBI Taxonomy" id="2040648"/>
    <lineage>
        <taxon>Bacteria</taxon>
        <taxon>Pseudomonadati</taxon>
        <taxon>Campylobacterota</taxon>
        <taxon>Epsilonproteobacteria</taxon>
        <taxon>Campylobacterales</taxon>
        <taxon>Helicobacteraceae</taxon>
        <taxon>Helicobacter</taxon>
    </lineage>
</organism>
<reference evidence="2 3" key="1">
    <citation type="submission" date="2018-04" db="EMBL/GenBank/DDBJ databases">
        <title>Novel Campyloabacter and Helicobacter Species and Strains.</title>
        <authorList>
            <person name="Mannion A.J."/>
            <person name="Shen Z."/>
            <person name="Fox J.G."/>
        </authorList>
    </citation>
    <scope>NUCLEOTIDE SEQUENCE [LARGE SCALE GENOMIC DNA]</scope>
    <source>
        <strain evidence="2 3">MIT 17-337</strain>
    </source>
</reference>
<comment type="caution">
    <text evidence="2">The sequence shown here is derived from an EMBL/GenBank/DDBJ whole genome shotgun (WGS) entry which is preliminary data.</text>
</comment>
<evidence type="ECO:0000256" key="1">
    <source>
        <dbReference type="SAM" id="Phobius"/>
    </source>
</evidence>
<gene>
    <name evidence="2" type="ORF">CQA53_04850</name>
</gene>
<name>A0A3D8IMI3_9HELI</name>